<keyword evidence="1" id="KW-0472">Membrane</keyword>
<name>A0JQR2_LIGS1</name>
<evidence type="ECO:0000313" key="2">
    <source>
        <dbReference type="EMBL" id="ABE00013.1"/>
    </source>
</evidence>
<sequence length="74" mass="8607">MDKEELKKLKELRNFMLINDIVNDLTKQNKNLESLTNRNTGMILKRLERIQKLNQTIIYLLLGVVGLLITILLG</sequence>
<gene>
    <name evidence="2" type="ordered locus">LSL_1205</name>
</gene>
<dbReference type="EMBL" id="CP000233">
    <property type="protein sequence ID" value="ABE00013.1"/>
    <property type="molecule type" value="Genomic_DNA"/>
</dbReference>
<protein>
    <submittedName>
        <fullName evidence="2">Uncharacterized protein</fullName>
    </submittedName>
</protein>
<accession>A0JQR2</accession>
<dbReference type="HOGENOM" id="CLU_2734996_0_0_9"/>
<keyword evidence="3" id="KW-1185">Reference proteome</keyword>
<reference evidence="2 3" key="1">
    <citation type="journal article" date="2006" name="Proc. Natl. Acad. Sci. U.S.A.">
        <title>Multireplicon genome architecture of Lactobacillus salivarius.</title>
        <authorList>
            <person name="Claesson M.J."/>
            <person name="Li Y."/>
            <person name="Leahy S."/>
            <person name="Canchaya C."/>
            <person name="van Pijkeren J.P."/>
            <person name="Cerdeno-Tarraga A.M."/>
            <person name="Parkhill J."/>
            <person name="Flynn S."/>
            <person name="O'Sullivan G.C."/>
            <person name="Collins J.K."/>
            <person name="Higgins D."/>
            <person name="Shanahan F."/>
            <person name="Fitzgerald G.F."/>
            <person name="van Sinderen D."/>
            <person name="O'Toole P.W."/>
        </authorList>
    </citation>
    <scope>NUCLEOTIDE SEQUENCE [LARGE SCALE GENOMIC DNA]</scope>
    <source>
        <strain evidence="2 3">UCC118</strain>
    </source>
</reference>
<keyword evidence="1" id="KW-0812">Transmembrane</keyword>
<proteinExistence type="predicted"/>
<evidence type="ECO:0000313" key="3">
    <source>
        <dbReference type="Proteomes" id="UP000006559"/>
    </source>
</evidence>
<keyword evidence="1" id="KW-1133">Transmembrane helix</keyword>
<dbReference type="AlphaFoldDB" id="A0JQR2"/>
<dbReference type="KEGG" id="lsl:LSL_1205"/>
<dbReference type="PATRIC" id="fig|362948.14.peg.1279"/>
<dbReference type="Proteomes" id="UP000006559">
    <property type="component" value="Chromosome"/>
</dbReference>
<organism evidence="2 3">
    <name type="scientific">Ligilactobacillus salivarius (strain UCC118)</name>
    <name type="common">Lactobacillus salivarius</name>
    <dbReference type="NCBI Taxonomy" id="362948"/>
    <lineage>
        <taxon>Bacteria</taxon>
        <taxon>Bacillati</taxon>
        <taxon>Bacillota</taxon>
        <taxon>Bacilli</taxon>
        <taxon>Lactobacillales</taxon>
        <taxon>Lactobacillaceae</taxon>
        <taxon>Ligilactobacillus</taxon>
    </lineage>
</organism>
<dbReference type="STRING" id="362948.LSL_1205"/>
<dbReference type="RefSeq" id="WP_011476219.1">
    <property type="nucleotide sequence ID" value="NC_007929.1"/>
</dbReference>
<evidence type="ECO:0000256" key="1">
    <source>
        <dbReference type="SAM" id="Phobius"/>
    </source>
</evidence>
<feature type="transmembrane region" description="Helical" evidence="1">
    <location>
        <begin position="56"/>
        <end position="73"/>
    </location>
</feature>